<dbReference type="Gene3D" id="1.20.120.160">
    <property type="entry name" value="HPT domain"/>
    <property type="match status" value="1"/>
</dbReference>
<sequence>MSFDSGPLDRYLHAAVGDDPAVARELRESFAANTRELADLMRRARCDANWRVAAERMKSLAATFGVIPLIQLAEAAIEGVPGDPAILRDINAAIDSFA</sequence>
<dbReference type="SUPFAM" id="SSF47226">
    <property type="entry name" value="Histidine-containing phosphotransfer domain, HPT domain"/>
    <property type="match status" value="1"/>
</dbReference>
<dbReference type="Proteomes" id="UP001500738">
    <property type="component" value="Unassembled WGS sequence"/>
</dbReference>
<dbReference type="RefSeq" id="WP_058456735.1">
    <property type="nucleotide sequence ID" value="NZ_BAAAFE010000003.1"/>
</dbReference>
<proteinExistence type="predicted"/>
<gene>
    <name evidence="1" type="ORF">GCM10009115_09730</name>
</gene>
<name>A0ABP3XDG8_9SPHN</name>
<evidence type="ECO:0008006" key="3">
    <source>
        <dbReference type="Google" id="ProtNLM"/>
    </source>
</evidence>
<organism evidence="1 2">
    <name type="scientific">Sphingopyxis soli</name>
    <dbReference type="NCBI Taxonomy" id="592051"/>
    <lineage>
        <taxon>Bacteria</taxon>
        <taxon>Pseudomonadati</taxon>
        <taxon>Pseudomonadota</taxon>
        <taxon>Alphaproteobacteria</taxon>
        <taxon>Sphingomonadales</taxon>
        <taxon>Sphingomonadaceae</taxon>
        <taxon>Sphingopyxis</taxon>
    </lineage>
</organism>
<evidence type="ECO:0000313" key="2">
    <source>
        <dbReference type="Proteomes" id="UP001500738"/>
    </source>
</evidence>
<keyword evidence="2" id="KW-1185">Reference proteome</keyword>
<dbReference type="EMBL" id="BAAAFE010000003">
    <property type="protein sequence ID" value="GAA0862560.1"/>
    <property type="molecule type" value="Genomic_DNA"/>
</dbReference>
<reference evidence="2" key="1">
    <citation type="journal article" date="2019" name="Int. J. Syst. Evol. Microbiol.">
        <title>The Global Catalogue of Microorganisms (GCM) 10K type strain sequencing project: providing services to taxonomists for standard genome sequencing and annotation.</title>
        <authorList>
            <consortium name="The Broad Institute Genomics Platform"/>
            <consortium name="The Broad Institute Genome Sequencing Center for Infectious Disease"/>
            <person name="Wu L."/>
            <person name="Ma J."/>
        </authorList>
    </citation>
    <scope>NUCLEOTIDE SEQUENCE [LARGE SCALE GENOMIC DNA]</scope>
    <source>
        <strain evidence="2">JCM 15910</strain>
    </source>
</reference>
<dbReference type="InterPro" id="IPR036641">
    <property type="entry name" value="HPT_dom_sf"/>
</dbReference>
<evidence type="ECO:0000313" key="1">
    <source>
        <dbReference type="EMBL" id="GAA0862560.1"/>
    </source>
</evidence>
<protein>
    <recommendedName>
        <fullName evidence="3">Hpt domain-containing protein</fullName>
    </recommendedName>
</protein>
<accession>A0ABP3XDG8</accession>
<comment type="caution">
    <text evidence="1">The sequence shown here is derived from an EMBL/GenBank/DDBJ whole genome shotgun (WGS) entry which is preliminary data.</text>
</comment>